<keyword evidence="3 17" id="KW-0645">Protease</keyword>
<evidence type="ECO:0000256" key="14">
    <source>
        <dbReference type="PIRSR" id="PIRSR634016-1"/>
    </source>
</evidence>
<evidence type="ECO:0000256" key="18">
    <source>
        <dbReference type="SAM" id="SignalP"/>
    </source>
</evidence>
<keyword evidence="7 15" id="KW-0862">Zinc</keyword>
<dbReference type="GO" id="GO:0012505">
    <property type="term" value="C:endomembrane system"/>
    <property type="evidence" value="ECO:0007669"/>
    <property type="project" value="UniProtKB-SubCell"/>
</dbReference>
<reference evidence="22" key="3">
    <citation type="submission" date="2025-09" db="UniProtKB">
        <authorList>
            <consortium name="Ensembl"/>
        </authorList>
    </citation>
    <scope>IDENTIFICATION</scope>
</reference>
<comment type="cofactor">
    <cofactor evidence="15 17">
        <name>Zn(2+)</name>
        <dbReference type="ChEBI" id="CHEBI:29105"/>
    </cofactor>
    <text evidence="15 17">Binds 1 zinc ion per subunit.</text>
</comment>
<organism evidence="22 23">
    <name type="scientific">Salarias fasciatus</name>
    <name type="common">Jewelled blenny</name>
    <name type="synonym">Blennius fasciatus</name>
    <dbReference type="NCBI Taxonomy" id="181472"/>
    <lineage>
        <taxon>Eukaryota</taxon>
        <taxon>Metazoa</taxon>
        <taxon>Chordata</taxon>
        <taxon>Craniata</taxon>
        <taxon>Vertebrata</taxon>
        <taxon>Euteleostomi</taxon>
        <taxon>Actinopterygii</taxon>
        <taxon>Neopterygii</taxon>
        <taxon>Teleostei</taxon>
        <taxon>Neoteleostei</taxon>
        <taxon>Acanthomorphata</taxon>
        <taxon>Ovalentaria</taxon>
        <taxon>Blenniimorphae</taxon>
        <taxon>Blenniiformes</taxon>
        <taxon>Blennioidei</taxon>
        <taxon>Blenniidae</taxon>
        <taxon>Salariinae</taxon>
        <taxon>Salarias</taxon>
    </lineage>
</organism>
<dbReference type="PANTHER" id="PTHR11533">
    <property type="entry name" value="PROTEASE M1 ZINC METALLOPROTEASE"/>
    <property type="match status" value="1"/>
</dbReference>
<dbReference type="GO" id="GO:0005615">
    <property type="term" value="C:extracellular space"/>
    <property type="evidence" value="ECO:0007669"/>
    <property type="project" value="TreeGrafter"/>
</dbReference>
<feature type="domain" description="Aminopeptidase N-like N-terminal" evidence="21">
    <location>
        <begin position="60"/>
        <end position="243"/>
    </location>
</feature>
<dbReference type="InterPro" id="IPR050344">
    <property type="entry name" value="Peptidase_M1_aminopeptidases"/>
</dbReference>
<evidence type="ECO:0000256" key="15">
    <source>
        <dbReference type="PIRSR" id="PIRSR634016-3"/>
    </source>
</evidence>
<evidence type="ECO:0000256" key="9">
    <source>
        <dbReference type="ARBA" id="ARBA00022989"/>
    </source>
</evidence>
<dbReference type="InterPro" id="IPR014782">
    <property type="entry name" value="Peptidase_M1_dom"/>
</dbReference>
<dbReference type="Pfam" id="PF17900">
    <property type="entry name" value="Peptidase_M1_N"/>
    <property type="match status" value="1"/>
</dbReference>
<dbReference type="EC" id="3.4.11.-" evidence="17"/>
<dbReference type="InterPro" id="IPR045357">
    <property type="entry name" value="Aminopeptidase_N-like_N"/>
</dbReference>
<dbReference type="FunFam" id="1.25.50.20:FF:000003">
    <property type="entry name" value="Leucyl-cystinyl aminopeptidase"/>
    <property type="match status" value="1"/>
</dbReference>
<keyword evidence="4" id="KW-0812">Transmembrane</keyword>
<dbReference type="Gene3D" id="1.10.390.10">
    <property type="entry name" value="Neutral Protease Domain 2"/>
    <property type="match status" value="1"/>
</dbReference>
<feature type="domain" description="Peptidase M1 membrane alanine aminopeptidase" evidence="19">
    <location>
        <begin position="278"/>
        <end position="502"/>
    </location>
</feature>
<dbReference type="PRINTS" id="PR00756">
    <property type="entry name" value="ALADIPTASE"/>
</dbReference>
<dbReference type="SUPFAM" id="SSF55486">
    <property type="entry name" value="Metalloproteases ('zincins'), catalytic domain"/>
    <property type="match status" value="1"/>
</dbReference>
<reference evidence="22" key="2">
    <citation type="submission" date="2025-08" db="UniProtKB">
        <authorList>
            <consortium name="Ensembl"/>
        </authorList>
    </citation>
    <scope>IDENTIFICATION</scope>
</reference>
<dbReference type="Pfam" id="PF11838">
    <property type="entry name" value="ERAP1_C"/>
    <property type="match status" value="1"/>
</dbReference>
<evidence type="ECO:0000259" key="21">
    <source>
        <dbReference type="Pfam" id="PF17900"/>
    </source>
</evidence>
<keyword evidence="2 17" id="KW-0031">Aminopeptidase</keyword>
<feature type="binding site" evidence="15">
    <location>
        <position position="354"/>
    </location>
    <ligand>
        <name>Zn(2+)</name>
        <dbReference type="ChEBI" id="CHEBI:29105"/>
        <note>catalytic</note>
    </ligand>
</feature>
<dbReference type="PANTHER" id="PTHR11533:SF239">
    <property type="entry name" value="ENDOPLASMIC RETICULUM AMINOPEPTIDASE 2"/>
    <property type="match status" value="1"/>
</dbReference>
<evidence type="ECO:0000256" key="10">
    <source>
        <dbReference type="ARBA" id="ARBA00023049"/>
    </source>
</evidence>
<keyword evidence="12" id="KW-0325">Glycoprotein</keyword>
<evidence type="ECO:0000256" key="7">
    <source>
        <dbReference type="ARBA" id="ARBA00022833"/>
    </source>
</evidence>
<feature type="active site" description="Proton acceptor" evidence="14">
    <location>
        <position position="351"/>
    </location>
</feature>
<dbReference type="InterPro" id="IPR024571">
    <property type="entry name" value="ERAP1-like_C_dom"/>
</dbReference>
<evidence type="ECO:0000256" key="17">
    <source>
        <dbReference type="RuleBase" id="RU364040"/>
    </source>
</evidence>
<keyword evidence="6 17" id="KW-0378">Hydrolase</keyword>
<evidence type="ECO:0000256" key="2">
    <source>
        <dbReference type="ARBA" id="ARBA00022438"/>
    </source>
</evidence>
<evidence type="ECO:0000313" key="23">
    <source>
        <dbReference type="Proteomes" id="UP000472267"/>
    </source>
</evidence>
<evidence type="ECO:0000256" key="12">
    <source>
        <dbReference type="ARBA" id="ARBA00023180"/>
    </source>
</evidence>
<feature type="site" description="Transition state stabilizer" evidence="16">
    <location>
        <position position="435"/>
    </location>
</feature>
<dbReference type="GO" id="GO:0006508">
    <property type="term" value="P:proteolysis"/>
    <property type="evidence" value="ECO:0007669"/>
    <property type="project" value="UniProtKB-KW"/>
</dbReference>
<dbReference type="AlphaFoldDB" id="A0A672I6P1"/>
<feature type="binding site" evidence="15">
    <location>
        <position position="373"/>
    </location>
    <ligand>
        <name>Zn(2+)</name>
        <dbReference type="ChEBI" id="CHEBI:29105"/>
        <note>catalytic</note>
    </ligand>
</feature>
<evidence type="ECO:0000256" key="4">
    <source>
        <dbReference type="ARBA" id="ARBA00022692"/>
    </source>
</evidence>
<dbReference type="InterPro" id="IPR027268">
    <property type="entry name" value="Peptidase_M4/M1_CTD_sf"/>
</dbReference>
<dbReference type="GO" id="GO:0042277">
    <property type="term" value="F:peptide binding"/>
    <property type="evidence" value="ECO:0007669"/>
    <property type="project" value="TreeGrafter"/>
</dbReference>
<evidence type="ECO:0000259" key="19">
    <source>
        <dbReference type="Pfam" id="PF01433"/>
    </source>
</evidence>
<dbReference type="GlyCosmos" id="A0A672I6P1">
    <property type="glycosylation" value="3 sites, No reported glycans"/>
</dbReference>
<evidence type="ECO:0000259" key="20">
    <source>
        <dbReference type="Pfam" id="PF11838"/>
    </source>
</evidence>
<dbReference type="Pfam" id="PF01433">
    <property type="entry name" value="Peptidase_M1"/>
    <property type="match status" value="1"/>
</dbReference>
<dbReference type="GO" id="GO:0016020">
    <property type="term" value="C:membrane"/>
    <property type="evidence" value="ECO:0007669"/>
    <property type="project" value="TreeGrafter"/>
</dbReference>
<sequence>MVWLKLCLLSLFAVSLAWSEDTLSSQQESTLAHTGEPSPSSTDNLSFPWSRLRLPRYIIPRHYHLLLHPNLTSLSFTGSVQIQIDVQNNTNWVVVHSKGLQISKATILDQNLAHLSDKVLPVLHHPSHEQIGIFSPRVLISGQKYFLYIEFAADFAEGFYGFYKSTYTTTAGETRTLASTHFEPTSARMAFPCFDEPTFKANFSVRIRRTPEYISLSNMPVVKLSDGLLEDHFAPSVQMSTYLVAFVVCDFKSVTAKTSSGVQVSIYAAPEKISQAYYALEVGVKMLDFYDEYFNIPYPLPKQDLIAIPDFQSGAMENWGLTTYRETSLLFDPVTSSVSHKLWVTMVIGHELAHQWFGNLVTMEWWNDIWLNEGFARYMEYISVEATYPEFKVEEYLLNTCFAAVGLDSLNSSRPISSPAENPTQIEEMFDTVSYDKGACVLHMLRHFLTDNVFQTGIVRYLRKYSYRNAQNQDLWDSLTTVRSPNNTNREHLNLTAMMNTWTLQKGVPLVTVTRKGSRLLLRQDRFLRTVMPSDPDYLWHIPLTYKTDASGAVHRHLMMSQTDSIHIGEEVSWVKVNTDMTGYYVVHYADGGWDTITKLLRENHTALSYKDRTHLIHNAIQLVSAGHLPLNQALDLLGYFPRETHTVPLLQGLNYLEAIYHMIEKRDEIALKHNFRAYILQFFRAVIDEQTWSDSGSVSERRLRSEVLSLACHLDDPRCVERARQHFRDWLQSNKTLNLPTDVATTVYSVGAREDDGWASLLDTYKTSLSEAQKDNILFALTCSRDTNKLQRLLELGLEGDVIRSQDLSHVVMFVARNPQGHHLAWDFVKKNWDHLVQKGSVRFSVELFFESIKEQASQLRATQIALDNLKKNVRWVQRNLGVLRSFLSDQMK</sequence>
<keyword evidence="11" id="KW-0472">Membrane</keyword>
<keyword evidence="9" id="KW-1133">Transmembrane helix</keyword>
<keyword evidence="18" id="KW-0732">Signal</keyword>
<dbReference type="InterPro" id="IPR034016">
    <property type="entry name" value="M1_APN-typ"/>
</dbReference>
<proteinExistence type="inferred from homology"/>
<keyword evidence="10 17" id="KW-0482">Metalloprotease</keyword>
<evidence type="ECO:0000256" key="11">
    <source>
        <dbReference type="ARBA" id="ARBA00023136"/>
    </source>
</evidence>
<keyword evidence="8" id="KW-0735">Signal-anchor</keyword>
<dbReference type="InterPro" id="IPR042097">
    <property type="entry name" value="Aminopeptidase_N-like_N_sf"/>
</dbReference>
<evidence type="ECO:0000256" key="16">
    <source>
        <dbReference type="PIRSR" id="PIRSR634016-4"/>
    </source>
</evidence>
<evidence type="ECO:0000256" key="13">
    <source>
        <dbReference type="ARBA" id="ARBA00060399"/>
    </source>
</evidence>
<reference evidence="22" key="1">
    <citation type="submission" date="2019-06" db="EMBL/GenBank/DDBJ databases">
        <authorList>
            <consortium name="Wellcome Sanger Institute Data Sharing"/>
        </authorList>
    </citation>
    <scope>NUCLEOTIDE SEQUENCE [LARGE SCALE GENOMIC DNA]</scope>
</reference>
<feature type="binding site" evidence="15">
    <location>
        <position position="350"/>
    </location>
    <ligand>
        <name>Zn(2+)</name>
        <dbReference type="ChEBI" id="CHEBI:29105"/>
        <note>catalytic</note>
    </ligand>
</feature>
<dbReference type="GO" id="GO:0008270">
    <property type="term" value="F:zinc ion binding"/>
    <property type="evidence" value="ECO:0007669"/>
    <property type="project" value="UniProtKB-UniRule"/>
</dbReference>
<evidence type="ECO:0000256" key="5">
    <source>
        <dbReference type="ARBA" id="ARBA00022723"/>
    </source>
</evidence>
<dbReference type="CDD" id="cd09601">
    <property type="entry name" value="M1_APN-Q_like"/>
    <property type="match status" value="1"/>
</dbReference>
<dbReference type="FunFam" id="2.60.40.1910:FF:000001">
    <property type="entry name" value="Leucyl-cystinyl aminopeptidase"/>
    <property type="match status" value="1"/>
</dbReference>
<evidence type="ECO:0000256" key="3">
    <source>
        <dbReference type="ARBA" id="ARBA00022670"/>
    </source>
</evidence>
<comment type="subcellular location">
    <subcellularLocation>
        <location evidence="13">Endomembrane system</location>
        <topology evidence="13">Single-pass type II membrane protein</topology>
    </subcellularLocation>
</comment>
<name>A0A672I6P1_SALFA</name>
<dbReference type="Proteomes" id="UP000472267">
    <property type="component" value="Chromosome 12"/>
</dbReference>
<dbReference type="InterPro" id="IPR001930">
    <property type="entry name" value="Peptidase_M1"/>
</dbReference>
<dbReference type="SUPFAM" id="SSF63737">
    <property type="entry name" value="Leukotriene A4 hydrolase N-terminal domain"/>
    <property type="match status" value="1"/>
</dbReference>
<evidence type="ECO:0000313" key="22">
    <source>
        <dbReference type="Ensembl" id="ENSSFAP00005036864.1"/>
    </source>
</evidence>
<feature type="chain" id="PRO_5025391570" description="Aminopeptidase" evidence="18">
    <location>
        <begin position="20"/>
        <end position="894"/>
    </location>
</feature>
<dbReference type="Gene3D" id="2.60.40.1730">
    <property type="entry name" value="tricorn interacting facor f3 domain"/>
    <property type="match status" value="1"/>
</dbReference>
<feature type="domain" description="ERAP1-like C-terminal" evidence="20">
    <location>
        <begin position="574"/>
        <end position="842"/>
    </location>
</feature>
<keyword evidence="5 15" id="KW-0479">Metal-binding</keyword>
<dbReference type="GO" id="GO:0043171">
    <property type="term" value="P:peptide catabolic process"/>
    <property type="evidence" value="ECO:0007669"/>
    <property type="project" value="TreeGrafter"/>
</dbReference>
<evidence type="ECO:0000256" key="1">
    <source>
        <dbReference type="ARBA" id="ARBA00010136"/>
    </source>
</evidence>
<feature type="signal peptide" evidence="18">
    <location>
        <begin position="1"/>
        <end position="19"/>
    </location>
</feature>
<evidence type="ECO:0000256" key="6">
    <source>
        <dbReference type="ARBA" id="ARBA00022801"/>
    </source>
</evidence>
<dbReference type="FunFam" id="2.60.40.1730:FF:000001">
    <property type="entry name" value="Leucyl-cystinyl aminopeptidase"/>
    <property type="match status" value="1"/>
</dbReference>
<keyword evidence="23" id="KW-1185">Reference proteome</keyword>
<gene>
    <name evidence="22" type="primary">erap2</name>
</gene>
<dbReference type="GO" id="GO:0070006">
    <property type="term" value="F:metalloaminopeptidase activity"/>
    <property type="evidence" value="ECO:0007669"/>
    <property type="project" value="TreeGrafter"/>
</dbReference>
<dbReference type="GO" id="GO:0005737">
    <property type="term" value="C:cytoplasm"/>
    <property type="evidence" value="ECO:0007669"/>
    <property type="project" value="TreeGrafter"/>
</dbReference>
<comment type="similarity">
    <text evidence="1 17">Belongs to the peptidase M1 family.</text>
</comment>
<dbReference type="Gene3D" id="1.25.50.20">
    <property type="match status" value="1"/>
</dbReference>
<dbReference type="Gene3D" id="2.60.40.1910">
    <property type="match status" value="1"/>
</dbReference>
<accession>A0A672I6P1</accession>
<dbReference type="FunFam" id="1.10.390.10:FF:000016">
    <property type="entry name" value="Glutamyl aminopeptidase"/>
    <property type="match status" value="1"/>
</dbReference>
<protein>
    <recommendedName>
        <fullName evidence="17">Aminopeptidase</fullName>
        <ecNumber evidence="17">3.4.11.-</ecNumber>
    </recommendedName>
</protein>
<dbReference type="Ensembl" id="ENSSFAT00005038250.1">
    <property type="protein sequence ID" value="ENSSFAP00005036864.1"/>
    <property type="gene ID" value="ENSSFAG00005018542.1"/>
</dbReference>
<evidence type="ECO:0000256" key="8">
    <source>
        <dbReference type="ARBA" id="ARBA00022968"/>
    </source>
</evidence>